<dbReference type="EMBL" id="JAUJWV010000001">
    <property type="protein sequence ID" value="MDN7241428.1"/>
    <property type="molecule type" value="Genomic_DNA"/>
</dbReference>
<keyword evidence="3" id="KW-0482">Metalloprotease</keyword>
<keyword evidence="3" id="KW-0378">Hydrolase</keyword>
<dbReference type="InterPro" id="IPR003675">
    <property type="entry name" value="Rce1/LyrA-like_dom"/>
</dbReference>
<feature type="transmembrane region" description="Helical" evidence="1">
    <location>
        <begin position="34"/>
        <end position="52"/>
    </location>
</feature>
<dbReference type="EC" id="3.4.-.-" evidence="3"/>
<keyword evidence="4" id="KW-1185">Reference proteome</keyword>
<protein>
    <submittedName>
        <fullName evidence="3">CPBP family intramembrane metalloprotease</fullName>
        <ecNumber evidence="3">3.4.-.-</ecNumber>
    </submittedName>
</protein>
<comment type="caution">
    <text evidence="3">The sequence shown here is derived from an EMBL/GenBank/DDBJ whole genome shotgun (WGS) entry which is preliminary data.</text>
</comment>
<evidence type="ECO:0000313" key="4">
    <source>
        <dbReference type="Proteomes" id="UP001172055"/>
    </source>
</evidence>
<feature type="transmembrane region" description="Helical" evidence="1">
    <location>
        <begin position="181"/>
        <end position="199"/>
    </location>
</feature>
<evidence type="ECO:0000313" key="3">
    <source>
        <dbReference type="EMBL" id="MDN7241428.1"/>
    </source>
</evidence>
<feature type="transmembrane region" description="Helical" evidence="1">
    <location>
        <begin position="140"/>
        <end position="161"/>
    </location>
</feature>
<accession>A0ABT8N0M2</accession>
<dbReference type="Pfam" id="PF02517">
    <property type="entry name" value="Rce1-like"/>
    <property type="match status" value="1"/>
</dbReference>
<feature type="transmembrane region" description="Helical" evidence="1">
    <location>
        <begin position="64"/>
        <end position="86"/>
    </location>
</feature>
<feature type="transmembrane region" description="Helical" evidence="1">
    <location>
        <begin position="106"/>
        <end position="128"/>
    </location>
</feature>
<proteinExistence type="predicted"/>
<evidence type="ECO:0000259" key="2">
    <source>
        <dbReference type="Pfam" id="PF02517"/>
    </source>
</evidence>
<dbReference type="GO" id="GO:0008237">
    <property type="term" value="F:metallopeptidase activity"/>
    <property type="evidence" value="ECO:0007669"/>
    <property type="project" value="UniProtKB-KW"/>
</dbReference>
<keyword evidence="3" id="KW-0645">Protease</keyword>
<sequence>MLRFFKSHKLIFLVPLAFWLYSWSFENKAVFWYMYTFAILVLMSASIVYSKISDEMPTWKSMIYGLGYGTLIYGLIALGYQLLQFFPLHIESSVSSFLSAFAPTSIWHYLLLMFIIVPGEEIFWRGFVQQQLKRYMPTGAAILLSSILFGLALGLIGFWPGQLAGLAAGLILGALYEWKRSMPLIIIAHLVMIVLLFLVQPLPMP</sequence>
<feature type="domain" description="CAAX prenyl protease 2/Lysostaphin resistance protein A-like" evidence="2">
    <location>
        <begin position="104"/>
        <end position="192"/>
    </location>
</feature>
<name>A0ABT8N0M2_9BACL</name>
<keyword evidence="1" id="KW-0812">Transmembrane</keyword>
<keyword evidence="1" id="KW-0472">Membrane</keyword>
<organism evidence="3 4">
    <name type="scientific">Planococcus shixiaomingii</name>
    <dbReference type="NCBI Taxonomy" id="3058393"/>
    <lineage>
        <taxon>Bacteria</taxon>
        <taxon>Bacillati</taxon>
        <taxon>Bacillota</taxon>
        <taxon>Bacilli</taxon>
        <taxon>Bacillales</taxon>
        <taxon>Caryophanaceae</taxon>
        <taxon>Planococcus</taxon>
    </lineage>
</organism>
<gene>
    <name evidence="3" type="ORF">QWY14_06465</name>
</gene>
<dbReference type="Proteomes" id="UP001172055">
    <property type="component" value="Unassembled WGS sequence"/>
</dbReference>
<reference evidence="3 4" key="1">
    <citation type="submission" date="2023-06" db="EMBL/GenBank/DDBJ databases">
        <title>Novel species in genus Planococcus.</title>
        <authorList>
            <person name="Ning S."/>
        </authorList>
    </citation>
    <scope>NUCLEOTIDE SEQUENCE [LARGE SCALE GENOMIC DNA]</scope>
    <source>
        <strain evidence="3 4">N028</strain>
    </source>
</reference>
<keyword evidence="1" id="KW-1133">Transmembrane helix</keyword>
<dbReference type="RefSeq" id="WP_301723067.1">
    <property type="nucleotide sequence ID" value="NZ_JAUJWV010000001.1"/>
</dbReference>
<evidence type="ECO:0000256" key="1">
    <source>
        <dbReference type="SAM" id="Phobius"/>
    </source>
</evidence>